<feature type="domain" description="DUF2281" evidence="2">
    <location>
        <begin position="6"/>
        <end position="58"/>
    </location>
</feature>
<organism evidence="3 4">
    <name type="scientific">Desulfobotulus alkaliphilus</name>
    <dbReference type="NCBI Taxonomy" id="622671"/>
    <lineage>
        <taxon>Bacteria</taxon>
        <taxon>Pseudomonadati</taxon>
        <taxon>Thermodesulfobacteriota</taxon>
        <taxon>Desulfobacteria</taxon>
        <taxon>Desulfobacterales</taxon>
        <taxon>Desulfobacteraceae</taxon>
        <taxon>Desulfobotulus</taxon>
    </lineage>
</organism>
<evidence type="ECO:0000313" key="3">
    <source>
        <dbReference type="EMBL" id="TWI68520.1"/>
    </source>
</evidence>
<dbReference type="OrthoDB" id="467603at2"/>
<sequence>MKNSVLIREFVSLPPEAQKQVMDFVAFLKTRYPEKQEKKQKKSHSLEKEPFIGMWQDREDMKDSSEWVRNMRQKEWSGNGLDEKNSPGYGHSH</sequence>
<accession>A0A562RJJ3</accession>
<feature type="compositionally biased region" description="Basic and acidic residues" evidence="1">
    <location>
        <begin position="44"/>
        <end position="55"/>
    </location>
</feature>
<dbReference type="Pfam" id="PF10047">
    <property type="entry name" value="DUF2281"/>
    <property type="match status" value="1"/>
</dbReference>
<feature type="region of interest" description="Disordered" evidence="1">
    <location>
        <begin position="71"/>
        <end position="93"/>
    </location>
</feature>
<dbReference type="AlphaFoldDB" id="A0A562RJJ3"/>
<feature type="region of interest" description="Disordered" evidence="1">
    <location>
        <begin position="33"/>
        <end position="55"/>
    </location>
</feature>
<dbReference type="Proteomes" id="UP000318307">
    <property type="component" value="Unassembled WGS sequence"/>
</dbReference>
<dbReference type="RefSeq" id="WP_144685596.1">
    <property type="nucleotide sequence ID" value="NZ_VLLC01000021.1"/>
</dbReference>
<evidence type="ECO:0000313" key="4">
    <source>
        <dbReference type="Proteomes" id="UP000318307"/>
    </source>
</evidence>
<dbReference type="InterPro" id="IPR018739">
    <property type="entry name" value="DUF2281"/>
</dbReference>
<name>A0A562RJJ3_9BACT</name>
<keyword evidence="4" id="KW-1185">Reference proteome</keyword>
<reference evidence="3 4" key="1">
    <citation type="submission" date="2019-07" db="EMBL/GenBank/DDBJ databases">
        <title>Genome sequencing of 100 strains of the haloalkaliphilic chemolithoautotrophic sulfur-oxidizing bacterium Thioalkalivibrio.</title>
        <authorList>
            <person name="Muyzer G."/>
        </authorList>
    </citation>
    <scope>NUCLEOTIDE SEQUENCE [LARGE SCALE GENOMIC DNA]</scope>
    <source>
        <strain evidence="3 4">ASO4-4</strain>
    </source>
</reference>
<proteinExistence type="predicted"/>
<dbReference type="EMBL" id="VLLC01000021">
    <property type="protein sequence ID" value="TWI68520.1"/>
    <property type="molecule type" value="Genomic_DNA"/>
</dbReference>
<evidence type="ECO:0000256" key="1">
    <source>
        <dbReference type="SAM" id="MobiDB-lite"/>
    </source>
</evidence>
<evidence type="ECO:0000259" key="2">
    <source>
        <dbReference type="Pfam" id="PF10047"/>
    </source>
</evidence>
<comment type="caution">
    <text evidence="3">The sequence shown here is derived from an EMBL/GenBank/DDBJ whole genome shotgun (WGS) entry which is preliminary data.</text>
</comment>
<gene>
    <name evidence="3" type="ORF">LZ24_02492</name>
</gene>
<protein>
    <submittedName>
        <fullName evidence="3">Uncharacterized protein DUF2281</fullName>
    </submittedName>
</protein>